<name>A0AAW0ZZ65_9HYME</name>
<evidence type="ECO:0000313" key="2">
    <source>
        <dbReference type="Proteomes" id="UP001432146"/>
    </source>
</evidence>
<reference evidence="1 2" key="1">
    <citation type="submission" date="2024-05" db="EMBL/GenBank/DDBJ databases">
        <title>The nuclear and mitochondrial genome assemblies of Tetragonisca angustula (Apidae: Meliponini), a tiny yet remarkable pollinator in the Neotropics.</title>
        <authorList>
            <person name="Ferrari R."/>
            <person name="Ricardo P.C."/>
            <person name="Dias F.C."/>
            <person name="Araujo N.S."/>
            <person name="Soares D.O."/>
            <person name="Zhou Q.-S."/>
            <person name="Zhu C.-D."/>
            <person name="Coutinho L."/>
            <person name="Airas M.C."/>
            <person name="Batista T.M."/>
        </authorList>
    </citation>
    <scope>NUCLEOTIDE SEQUENCE [LARGE SCALE GENOMIC DNA]</scope>
    <source>
        <strain evidence="1">ASF017062</strain>
        <tissue evidence="1">Abdomen</tissue>
    </source>
</reference>
<sequence length="144" mass="16557">MVVPKLVSGVLNFKIAPRQKTKNMTYLDFPLWLSYIIRQILRNRGFETDRNEILLRCTCYARDGLVVLVRTIPCNFSSCLVATIGRKYCDGDDFLRKMRWRITYRRSVPLTIVISKLAILKISPGPVKDLKVVPKVESSGITKH</sequence>
<accession>A0AAW0ZZ65</accession>
<organism evidence="1 2">
    <name type="scientific">Tetragonisca angustula</name>
    <dbReference type="NCBI Taxonomy" id="166442"/>
    <lineage>
        <taxon>Eukaryota</taxon>
        <taxon>Metazoa</taxon>
        <taxon>Ecdysozoa</taxon>
        <taxon>Arthropoda</taxon>
        <taxon>Hexapoda</taxon>
        <taxon>Insecta</taxon>
        <taxon>Pterygota</taxon>
        <taxon>Neoptera</taxon>
        <taxon>Endopterygota</taxon>
        <taxon>Hymenoptera</taxon>
        <taxon>Apocrita</taxon>
        <taxon>Aculeata</taxon>
        <taxon>Apoidea</taxon>
        <taxon>Anthophila</taxon>
        <taxon>Apidae</taxon>
        <taxon>Tetragonisca</taxon>
    </lineage>
</organism>
<dbReference type="AlphaFoldDB" id="A0AAW0ZZ65"/>
<keyword evidence="2" id="KW-1185">Reference proteome</keyword>
<dbReference type="Proteomes" id="UP001432146">
    <property type="component" value="Unassembled WGS sequence"/>
</dbReference>
<comment type="caution">
    <text evidence="1">The sequence shown here is derived from an EMBL/GenBank/DDBJ whole genome shotgun (WGS) entry which is preliminary data.</text>
</comment>
<gene>
    <name evidence="1" type="ORF">QLX08_005248</name>
</gene>
<dbReference type="EMBL" id="JAWNGG020000087">
    <property type="protein sequence ID" value="KAK9302914.1"/>
    <property type="molecule type" value="Genomic_DNA"/>
</dbReference>
<proteinExistence type="predicted"/>
<evidence type="ECO:0000313" key="1">
    <source>
        <dbReference type="EMBL" id="KAK9302914.1"/>
    </source>
</evidence>
<protein>
    <submittedName>
        <fullName evidence="1">Uncharacterized protein</fullName>
    </submittedName>
</protein>